<dbReference type="PROSITE" id="PS50005">
    <property type="entry name" value="TPR"/>
    <property type="match status" value="1"/>
</dbReference>
<evidence type="ECO:0000256" key="6">
    <source>
        <dbReference type="ARBA" id="ARBA00022448"/>
    </source>
</evidence>
<comment type="subcellular location">
    <subcellularLocation>
        <location evidence="2">Cytoplasmic vesicle</location>
        <location evidence="2">COPI-coated vesicle membrane</location>
        <topology evidence="2">Peripheral membrane protein</topology>
        <orientation evidence="2">Cytoplasmic side</orientation>
    </subcellularLocation>
    <subcellularLocation>
        <location evidence="1">Golgi apparatus membrane</location>
        <topology evidence="1">Peripheral membrane protein</topology>
        <orientation evidence="1">Cytoplasmic side</orientation>
    </subcellularLocation>
</comment>
<evidence type="ECO:0000256" key="10">
    <source>
        <dbReference type="ARBA" id="ARBA00023034"/>
    </source>
</evidence>
<evidence type="ECO:0000313" key="16">
    <source>
        <dbReference type="EMBL" id="KAJ6637467.1"/>
    </source>
</evidence>
<dbReference type="GO" id="GO:0006891">
    <property type="term" value="P:intra-Golgi vesicle-mediated transport"/>
    <property type="evidence" value="ECO:0007669"/>
    <property type="project" value="TreeGrafter"/>
</dbReference>
<dbReference type="InterPro" id="IPR019734">
    <property type="entry name" value="TPR_rpt"/>
</dbReference>
<keyword evidence="17" id="KW-1185">Reference proteome</keyword>
<evidence type="ECO:0000256" key="3">
    <source>
        <dbReference type="ARBA" id="ARBA00008827"/>
    </source>
</evidence>
<dbReference type="GO" id="GO:0006888">
    <property type="term" value="P:endoplasmic reticulum to Golgi vesicle-mediated transport"/>
    <property type="evidence" value="ECO:0007669"/>
    <property type="project" value="TreeGrafter"/>
</dbReference>
<dbReference type="GO" id="GO:0005198">
    <property type="term" value="F:structural molecule activity"/>
    <property type="evidence" value="ECO:0007669"/>
    <property type="project" value="UniProtKB-UniRule"/>
</dbReference>
<evidence type="ECO:0000256" key="2">
    <source>
        <dbReference type="ARBA" id="ARBA00004347"/>
    </source>
</evidence>
<dbReference type="AlphaFoldDB" id="A0A9Q0MVT3"/>
<evidence type="ECO:0000256" key="5">
    <source>
        <dbReference type="ARBA" id="ARBA00015828"/>
    </source>
</evidence>
<reference evidence="16" key="1">
    <citation type="submission" date="2022-07" db="EMBL/GenBank/DDBJ databases">
        <authorList>
            <person name="Trinca V."/>
            <person name="Uliana J.V.C."/>
            <person name="Torres T.T."/>
            <person name="Ward R.J."/>
            <person name="Monesi N."/>
        </authorList>
    </citation>
    <scope>NUCLEOTIDE SEQUENCE</scope>
    <source>
        <strain evidence="16">HSMRA1968</strain>
        <tissue evidence="16">Whole embryos</tissue>
    </source>
</reference>
<gene>
    <name evidence="16" type="primary">COPE</name>
    <name evidence="16" type="ORF">Bhyg_10197</name>
</gene>
<dbReference type="PANTHER" id="PTHR10805">
    <property type="entry name" value="COATOMER SUBUNIT EPSILON"/>
    <property type="match status" value="1"/>
</dbReference>
<dbReference type="PIRSF" id="PIRSF016478">
    <property type="entry name" value="Coatomer_esu"/>
    <property type="match status" value="1"/>
</dbReference>
<keyword evidence="11 14" id="KW-0472">Membrane</keyword>
<dbReference type="GO" id="GO:0015031">
    <property type="term" value="P:protein transport"/>
    <property type="evidence" value="ECO:0007669"/>
    <property type="project" value="UniProtKB-UniRule"/>
</dbReference>
<proteinExistence type="inferred from homology"/>
<comment type="subunit">
    <text evidence="4">Oligomeric complex that consists of at least the alpha, beta, beta', gamma, delta, epsilon and zeta subunits.</text>
</comment>
<keyword evidence="15" id="KW-0802">TPR repeat</keyword>
<evidence type="ECO:0000256" key="13">
    <source>
        <dbReference type="ARBA" id="ARBA00025582"/>
    </source>
</evidence>
<dbReference type="Gene3D" id="1.25.40.10">
    <property type="entry name" value="Tetratricopeptide repeat domain"/>
    <property type="match status" value="1"/>
</dbReference>
<comment type="function">
    <text evidence="13 14">The coatomer is a cytosolic protein complex that binds to dilysine motifs and reversibly associates with Golgi non-clathrin-coated vesicles, which further mediate biosynthetic protein transport from the ER, via the Golgi up to the trans Golgi network. The coatomer complex is required for budding from Golgi membranes, and is essential for the retrograde Golgi-to-ER transport of dilysine-tagged proteins.</text>
</comment>
<keyword evidence="7 14" id="KW-0963">Cytoplasm</keyword>
<dbReference type="OrthoDB" id="310217at2759"/>
<accession>A0A9Q0MVT3</accession>
<evidence type="ECO:0000256" key="12">
    <source>
        <dbReference type="ARBA" id="ARBA00023329"/>
    </source>
</evidence>
<dbReference type="GO" id="GO:0000139">
    <property type="term" value="C:Golgi membrane"/>
    <property type="evidence" value="ECO:0007669"/>
    <property type="project" value="UniProtKB-SubCell"/>
</dbReference>
<comment type="similarity">
    <text evidence="3 14">Belongs to the COPE family.</text>
</comment>
<dbReference type="SUPFAM" id="SSF48452">
    <property type="entry name" value="TPR-like"/>
    <property type="match status" value="1"/>
</dbReference>
<evidence type="ECO:0000256" key="14">
    <source>
        <dbReference type="PIRNR" id="PIRNR016478"/>
    </source>
</evidence>
<dbReference type="SMART" id="SM00028">
    <property type="entry name" value="TPR"/>
    <property type="match status" value="1"/>
</dbReference>
<evidence type="ECO:0000256" key="1">
    <source>
        <dbReference type="ARBA" id="ARBA00004255"/>
    </source>
</evidence>
<dbReference type="InterPro" id="IPR011990">
    <property type="entry name" value="TPR-like_helical_dom_sf"/>
</dbReference>
<keyword evidence="10 14" id="KW-0333">Golgi apparatus</keyword>
<evidence type="ECO:0000256" key="8">
    <source>
        <dbReference type="ARBA" id="ARBA00022892"/>
    </source>
</evidence>
<keyword evidence="12 14" id="KW-0968">Cytoplasmic vesicle</keyword>
<evidence type="ECO:0000256" key="7">
    <source>
        <dbReference type="ARBA" id="ARBA00022490"/>
    </source>
</evidence>
<evidence type="ECO:0000256" key="4">
    <source>
        <dbReference type="ARBA" id="ARBA00011775"/>
    </source>
</evidence>
<comment type="caution">
    <text evidence="16">The sequence shown here is derived from an EMBL/GenBank/DDBJ whole genome shotgun (WGS) entry which is preliminary data.</text>
</comment>
<dbReference type="Pfam" id="PF04733">
    <property type="entry name" value="Coatomer_E"/>
    <property type="match status" value="1"/>
</dbReference>
<sequence>MAPPANADVDELFEVKTYYYIGAYQQCLNEINKLNRLSSDEKDCFMWRAYIAQNKYRVVLDGIKLNEIGANSVFQAIRRVAEYFSNPSKRNDVVKYFDEKFSQNFDDENRPIWCVSAGTVYYNEGLYENALKALHGQFDLECLALTLQCLLKMNRADLAKKVLAKMQEKDDDATLTQLATAWLNIQIGGEKLQDAYYIFQDFCDKFVPTNMLLNGQAVCYIGQEKYEEAEQALRESLDKDPNNYDTLINLIVLAQQTEKNQDVIGRYLSQIKDSHRNSALVLEMEKKEQEFDRLCMKYEPSVSTKPEVEFF</sequence>
<dbReference type="EMBL" id="WJQU01000003">
    <property type="protein sequence ID" value="KAJ6637467.1"/>
    <property type="molecule type" value="Genomic_DNA"/>
</dbReference>
<evidence type="ECO:0000256" key="11">
    <source>
        <dbReference type="ARBA" id="ARBA00023136"/>
    </source>
</evidence>
<evidence type="ECO:0000256" key="9">
    <source>
        <dbReference type="ARBA" id="ARBA00022927"/>
    </source>
</evidence>
<dbReference type="Proteomes" id="UP001151699">
    <property type="component" value="Chromosome X"/>
</dbReference>
<dbReference type="InterPro" id="IPR006822">
    <property type="entry name" value="Coatomer_esu"/>
</dbReference>
<organism evidence="16 17">
    <name type="scientific">Pseudolycoriella hygida</name>
    <dbReference type="NCBI Taxonomy" id="35572"/>
    <lineage>
        <taxon>Eukaryota</taxon>
        <taxon>Metazoa</taxon>
        <taxon>Ecdysozoa</taxon>
        <taxon>Arthropoda</taxon>
        <taxon>Hexapoda</taxon>
        <taxon>Insecta</taxon>
        <taxon>Pterygota</taxon>
        <taxon>Neoptera</taxon>
        <taxon>Endopterygota</taxon>
        <taxon>Diptera</taxon>
        <taxon>Nematocera</taxon>
        <taxon>Sciaroidea</taxon>
        <taxon>Sciaridae</taxon>
        <taxon>Pseudolycoriella</taxon>
    </lineage>
</organism>
<feature type="repeat" description="TPR" evidence="15">
    <location>
        <begin position="210"/>
        <end position="243"/>
    </location>
</feature>
<dbReference type="FunFam" id="1.25.40.10:FF:000140">
    <property type="entry name" value="Coatomer subunit epsilon"/>
    <property type="match status" value="1"/>
</dbReference>
<evidence type="ECO:0000256" key="15">
    <source>
        <dbReference type="PROSITE-ProRule" id="PRU00339"/>
    </source>
</evidence>
<protein>
    <recommendedName>
        <fullName evidence="5 14">Coatomer subunit epsilon</fullName>
    </recommendedName>
</protein>
<keyword evidence="8 14" id="KW-0931">ER-Golgi transport</keyword>
<dbReference type="PANTHER" id="PTHR10805:SF0">
    <property type="entry name" value="COATOMER SUBUNIT EPSILON"/>
    <property type="match status" value="1"/>
</dbReference>
<keyword evidence="9 14" id="KW-0653">Protein transport</keyword>
<name>A0A9Q0MVT3_9DIPT</name>
<dbReference type="GO" id="GO:0030126">
    <property type="term" value="C:COPI vesicle coat"/>
    <property type="evidence" value="ECO:0007669"/>
    <property type="project" value="TreeGrafter"/>
</dbReference>
<keyword evidence="6 14" id="KW-0813">Transport</keyword>
<dbReference type="GO" id="GO:0006890">
    <property type="term" value="P:retrograde vesicle-mediated transport, Golgi to endoplasmic reticulum"/>
    <property type="evidence" value="ECO:0007669"/>
    <property type="project" value="UniProtKB-UniRule"/>
</dbReference>
<evidence type="ECO:0000313" key="17">
    <source>
        <dbReference type="Proteomes" id="UP001151699"/>
    </source>
</evidence>